<dbReference type="Proteomes" id="UP000035763">
    <property type="component" value="Unassembled WGS sequence"/>
</dbReference>
<accession>W6JTB5</accession>
<comment type="caution">
    <text evidence="2">The sequence shown here is derived from an EMBL/GenBank/DDBJ whole genome shotgun (WGS) entry which is preliminary data.</text>
</comment>
<dbReference type="InterPro" id="IPR011009">
    <property type="entry name" value="Kinase-like_dom_sf"/>
</dbReference>
<dbReference type="EMBL" id="CAJA01000084">
    <property type="protein sequence ID" value="CCH72528.1"/>
    <property type="molecule type" value="Genomic_DNA"/>
</dbReference>
<protein>
    <recommendedName>
        <fullName evidence="4">Aminoglycoside phosphotransferase domain-containing protein</fullName>
    </recommendedName>
</protein>
<proteinExistence type="predicted"/>
<reference evidence="2 3" key="1">
    <citation type="journal article" date="2013" name="ISME J.">
        <title>A metabolic model for members of the genus Tetrasphaera involved in enhanced biological phosphorus removal.</title>
        <authorList>
            <person name="Kristiansen R."/>
            <person name="Nguyen H.T.T."/>
            <person name="Saunders A.M."/>
            <person name="Nielsen J.L."/>
            <person name="Wimmer R."/>
            <person name="Le V.Q."/>
            <person name="McIlroy S.J."/>
            <person name="Petrovski S."/>
            <person name="Seviour R.J."/>
            <person name="Calteau A."/>
            <person name="Nielsen K.L."/>
            <person name="Nielsen P.H."/>
        </authorList>
    </citation>
    <scope>NUCLEOTIDE SEQUENCE [LARGE SCALE GENOMIC DNA]</scope>
    <source>
        <strain evidence="2 3">Ben110</strain>
    </source>
</reference>
<dbReference type="STRING" id="1193182.BN11_1740016"/>
<dbReference type="OrthoDB" id="101887at2"/>
<evidence type="ECO:0000313" key="2">
    <source>
        <dbReference type="EMBL" id="CCH72528.1"/>
    </source>
</evidence>
<organism evidence="2 3">
    <name type="scientific">Nostocoides australiense Ben110</name>
    <dbReference type="NCBI Taxonomy" id="1193182"/>
    <lineage>
        <taxon>Bacteria</taxon>
        <taxon>Bacillati</taxon>
        <taxon>Actinomycetota</taxon>
        <taxon>Actinomycetes</taxon>
        <taxon>Micrococcales</taxon>
        <taxon>Intrasporangiaceae</taxon>
        <taxon>Nostocoides</taxon>
    </lineage>
</organism>
<name>W6JTB5_9MICO</name>
<dbReference type="RefSeq" id="WP_048697933.1">
    <property type="nucleotide sequence ID" value="NZ_HG764815.1"/>
</dbReference>
<dbReference type="SUPFAM" id="SSF56112">
    <property type="entry name" value="Protein kinase-like (PK-like)"/>
    <property type="match status" value="1"/>
</dbReference>
<sequence>MTTHDWPVIWAGPEWRAEVSAWIGDVLHAKGCRITGPIEQPRIQFWSTQLVVPSDRGRVWLKQNNAGQSSEAALVARLAELAPGRVVEPIAVDHERGLPLSPDQGPTLRERDGGTAADWTRVLAEFGALQRQLSPYAAEIAATGRPGLRARDTPAYVEQHIDELARLGGGDPRGLSREDAAAATMALPELVDACTELDASGIPDSLQHNDLHDDSAFPSVAGAAEVRRFRRRRVEPPVRRAAHRERVDGASARHDARRSARRAGRRCLSGELERPGAA</sequence>
<evidence type="ECO:0000313" key="3">
    <source>
        <dbReference type="Proteomes" id="UP000035763"/>
    </source>
</evidence>
<dbReference type="AlphaFoldDB" id="W6JTB5"/>
<evidence type="ECO:0000256" key="1">
    <source>
        <dbReference type="SAM" id="MobiDB-lite"/>
    </source>
</evidence>
<feature type="region of interest" description="Disordered" evidence="1">
    <location>
        <begin position="236"/>
        <end position="278"/>
    </location>
</feature>
<evidence type="ECO:0008006" key="4">
    <source>
        <dbReference type="Google" id="ProtNLM"/>
    </source>
</evidence>
<feature type="compositionally biased region" description="Basic and acidic residues" evidence="1">
    <location>
        <begin position="236"/>
        <end position="258"/>
    </location>
</feature>
<gene>
    <name evidence="2" type="ORF">BN11_1740016</name>
</gene>
<keyword evidence="3" id="KW-1185">Reference proteome</keyword>